<dbReference type="Proteomes" id="UP000233387">
    <property type="component" value="Unassembled WGS sequence"/>
</dbReference>
<dbReference type="AlphaFoldDB" id="A0A2N3I6X5"/>
<dbReference type="EMBL" id="NKXO01000054">
    <property type="protein sequence ID" value="PKQ66049.1"/>
    <property type="molecule type" value="Genomic_DNA"/>
</dbReference>
<evidence type="ECO:0000313" key="2">
    <source>
        <dbReference type="Proteomes" id="UP000233387"/>
    </source>
</evidence>
<protein>
    <submittedName>
        <fullName evidence="1">Uncharacterized protein</fullName>
    </submittedName>
</protein>
<proteinExistence type="predicted"/>
<accession>A0A2N3I6X5</accession>
<evidence type="ECO:0000313" key="1">
    <source>
        <dbReference type="EMBL" id="PKQ66049.1"/>
    </source>
</evidence>
<sequence>MAKRKYPKKPKRPKNSASLNTWLKYEQRLKEWQQKCKDIDNAKKRKEEIIKRVTKLAA</sequence>
<keyword evidence="2" id="KW-1185">Reference proteome</keyword>
<dbReference type="RefSeq" id="WP_165778140.1">
    <property type="nucleotide sequence ID" value="NZ_NKXO01000054.1"/>
</dbReference>
<reference evidence="1 2" key="1">
    <citation type="submission" date="2017-06" db="EMBL/GenBank/DDBJ databases">
        <title>Raineya orbicola gen. nov., sp. nov. a slightly thermophilic bacterium of the phylum Bacteroidetes and the description of Raineyaceae fam. nov.</title>
        <authorList>
            <person name="Albuquerque L."/>
            <person name="Polonia A.R.M."/>
            <person name="Barroso C."/>
            <person name="Froufe H.J.C."/>
            <person name="Lage O."/>
            <person name="Lobo-Da-Cunha A."/>
            <person name="Egas C."/>
            <person name="Da Costa M.S."/>
        </authorList>
    </citation>
    <scope>NUCLEOTIDE SEQUENCE [LARGE SCALE GENOMIC DNA]</scope>
    <source>
        <strain evidence="1 2">SPSPC-11</strain>
    </source>
</reference>
<name>A0A2N3I6X5_9BACT</name>
<comment type="caution">
    <text evidence="1">The sequence shown here is derived from an EMBL/GenBank/DDBJ whole genome shotgun (WGS) entry which is preliminary data.</text>
</comment>
<organism evidence="1 2">
    <name type="scientific">Raineya orbicola</name>
    <dbReference type="NCBI Taxonomy" id="2016530"/>
    <lineage>
        <taxon>Bacteria</taxon>
        <taxon>Pseudomonadati</taxon>
        <taxon>Bacteroidota</taxon>
        <taxon>Cytophagia</taxon>
        <taxon>Cytophagales</taxon>
        <taxon>Raineyaceae</taxon>
        <taxon>Raineya</taxon>
    </lineage>
</organism>
<gene>
    <name evidence="1" type="ORF">Rain11_2478</name>
</gene>